<reference evidence="1" key="1">
    <citation type="journal article" date="2014" name="Front. Microbiol.">
        <title>High frequency of phylogenetically diverse reductive dehalogenase-homologous genes in deep subseafloor sedimentary metagenomes.</title>
        <authorList>
            <person name="Kawai M."/>
            <person name="Futagami T."/>
            <person name="Toyoda A."/>
            <person name="Takaki Y."/>
            <person name="Nishi S."/>
            <person name="Hori S."/>
            <person name="Arai W."/>
            <person name="Tsubouchi T."/>
            <person name="Morono Y."/>
            <person name="Uchiyama I."/>
            <person name="Ito T."/>
            <person name="Fujiyama A."/>
            <person name="Inagaki F."/>
            <person name="Takami H."/>
        </authorList>
    </citation>
    <scope>NUCLEOTIDE SEQUENCE</scope>
    <source>
        <strain evidence="1">Expedition CK06-06</strain>
    </source>
</reference>
<gene>
    <name evidence="1" type="ORF">S03H2_45672</name>
</gene>
<sequence length="267" mass="30139">EKYVWTTDETVSGLLQIANYGPDAIKGVAVKWTLSDSSGNQVAKGMIPDINVPRGGLFNIGEIGILLKDAKAPQQLELEISLERTNARNRYPLWVYPSDARVENFEGLLVCERIDDKVIETLENSGRVLVVTDEIALEHSVGGFFTPDFWCYTMFRRLRKNRPVAPGTLGLLCDPEHPALADFPTEFHSNWQWWRIVMNSRPVILDEISGETKPIVQVVDNIARCQRLGLIFEGMVGKGRLLFCTAKLLNLTEYPEALQFLNSLIKY</sequence>
<proteinExistence type="predicted"/>
<protein>
    <submittedName>
        <fullName evidence="1">Uncharacterized protein</fullName>
    </submittedName>
</protein>
<name>X1JSQ2_9ZZZZ</name>
<dbReference type="AlphaFoldDB" id="X1JSQ2"/>
<comment type="caution">
    <text evidence="1">The sequence shown here is derived from an EMBL/GenBank/DDBJ whole genome shotgun (WGS) entry which is preliminary data.</text>
</comment>
<feature type="non-terminal residue" evidence="1">
    <location>
        <position position="1"/>
    </location>
</feature>
<evidence type="ECO:0000313" key="1">
    <source>
        <dbReference type="EMBL" id="GAH72838.1"/>
    </source>
</evidence>
<feature type="non-terminal residue" evidence="1">
    <location>
        <position position="267"/>
    </location>
</feature>
<dbReference type="EMBL" id="BARU01028629">
    <property type="protein sequence ID" value="GAH72838.1"/>
    <property type="molecule type" value="Genomic_DNA"/>
</dbReference>
<accession>X1JSQ2</accession>
<organism evidence="1">
    <name type="scientific">marine sediment metagenome</name>
    <dbReference type="NCBI Taxonomy" id="412755"/>
    <lineage>
        <taxon>unclassified sequences</taxon>
        <taxon>metagenomes</taxon>
        <taxon>ecological metagenomes</taxon>
    </lineage>
</organism>